<keyword evidence="9" id="KW-0694">RNA-binding</keyword>
<feature type="domain" description="Poly A polymerase head" evidence="10">
    <location>
        <begin position="100"/>
        <end position="223"/>
    </location>
</feature>
<dbReference type="InterPro" id="IPR032828">
    <property type="entry name" value="PolyA_RNA-bd"/>
</dbReference>
<dbReference type="SUPFAM" id="SSF81891">
    <property type="entry name" value="Poly A polymerase C-terminal region-like"/>
    <property type="match status" value="1"/>
</dbReference>
<dbReference type="CDD" id="cd05398">
    <property type="entry name" value="NT_ClassII-CCAase"/>
    <property type="match status" value="1"/>
</dbReference>
<gene>
    <name evidence="12" type="primary">Trnt1_0</name>
    <name evidence="12" type="ORF">c0_g1_i1</name>
</gene>
<dbReference type="InterPro" id="IPR002646">
    <property type="entry name" value="PolA_pol_head_dom"/>
</dbReference>
<reference evidence="12" key="1">
    <citation type="submission" date="2015-06" db="EMBL/GenBank/DDBJ databases">
        <authorList>
            <person name="Hoefler B.C."/>
            <person name="Straight P.D."/>
        </authorList>
    </citation>
    <scope>NUCLEOTIDE SEQUENCE</scope>
</reference>
<dbReference type="GO" id="GO:0046872">
    <property type="term" value="F:metal ion binding"/>
    <property type="evidence" value="ECO:0007669"/>
    <property type="project" value="UniProtKB-KW"/>
</dbReference>
<dbReference type="GO" id="GO:0005739">
    <property type="term" value="C:mitochondrion"/>
    <property type="evidence" value="ECO:0007669"/>
    <property type="project" value="TreeGrafter"/>
</dbReference>
<evidence type="ECO:0000313" key="12">
    <source>
        <dbReference type="EMBL" id="JAI32371.1"/>
    </source>
</evidence>
<proteinExistence type="inferred from homology"/>
<keyword evidence="4" id="KW-0819">tRNA processing</keyword>
<feature type="domain" description="tRNA nucleotidyltransferase/poly(A) polymerase RNA and SrmB- binding" evidence="11">
    <location>
        <begin position="260"/>
        <end position="305"/>
    </location>
</feature>
<dbReference type="Pfam" id="PF12627">
    <property type="entry name" value="PolyA_pol_RNAbd"/>
    <property type="match status" value="1"/>
</dbReference>
<keyword evidence="6" id="KW-0479">Metal-binding</keyword>
<dbReference type="GO" id="GO:0000049">
    <property type="term" value="F:tRNA binding"/>
    <property type="evidence" value="ECO:0007669"/>
    <property type="project" value="TreeGrafter"/>
</dbReference>
<comment type="similarity">
    <text evidence="2 9">Belongs to the tRNA nucleotidyltransferase/poly(A) polymerase family.</text>
</comment>
<dbReference type="GO" id="GO:0001680">
    <property type="term" value="P:tRNA 3'-terminal CCA addition"/>
    <property type="evidence" value="ECO:0007669"/>
    <property type="project" value="TreeGrafter"/>
</dbReference>
<dbReference type="GO" id="GO:0016779">
    <property type="term" value="F:nucleotidyltransferase activity"/>
    <property type="evidence" value="ECO:0007669"/>
    <property type="project" value="UniProtKB-KW"/>
</dbReference>
<evidence type="ECO:0000256" key="9">
    <source>
        <dbReference type="RuleBase" id="RU003953"/>
    </source>
</evidence>
<dbReference type="PANTHER" id="PTHR46173">
    <property type="entry name" value="CCA TRNA NUCLEOTIDYLTRANSFERASE 1, MITOCHONDRIAL"/>
    <property type="match status" value="1"/>
</dbReference>
<keyword evidence="3 9" id="KW-0808">Transferase</keyword>
<dbReference type="AlphaFoldDB" id="A0A0K8V0J5"/>
<protein>
    <submittedName>
        <fullName evidence="12">CCA tRNA nucleotidyltransferase 1, mitochondrial</fullName>
    </submittedName>
</protein>
<organism evidence="12">
    <name type="scientific">Bactrocera latifrons</name>
    <name type="common">Malaysian fruit fly</name>
    <name type="synonym">Chaetodacus latifrons</name>
    <dbReference type="NCBI Taxonomy" id="174628"/>
    <lineage>
        <taxon>Eukaryota</taxon>
        <taxon>Metazoa</taxon>
        <taxon>Ecdysozoa</taxon>
        <taxon>Arthropoda</taxon>
        <taxon>Hexapoda</taxon>
        <taxon>Insecta</taxon>
        <taxon>Pterygota</taxon>
        <taxon>Neoptera</taxon>
        <taxon>Endopterygota</taxon>
        <taxon>Diptera</taxon>
        <taxon>Brachycera</taxon>
        <taxon>Muscomorpha</taxon>
        <taxon>Tephritoidea</taxon>
        <taxon>Tephritidae</taxon>
        <taxon>Bactrocera</taxon>
        <taxon>Bactrocera</taxon>
    </lineage>
</organism>
<evidence type="ECO:0000256" key="8">
    <source>
        <dbReference type="ARBA" id="ARBA00022842"/>
    </source>
</evidence>
<evidence type="ECO:0000259" key="10">
    <source>
        <dbReference type="Pfam" id="PF01743"/>
    </source>
</evidence>
<evidence type="ECO:0000256" key="7">
    <source>
        <dbReference type="ARBA" id="ARBA00022741"/>
    </source>
</evidence>
<evidence type="ECO:0000259" key="11">
    <source>
        <dbReference type="Pfam" id="PF12627"/>
    </source>
</evidence>
<dbReference type="EMBL" id="GDHF01019943">
    <property type="protein sequence ID" value="JAI32371.1"/>
    <property type="molecule type" value="Transcribed_RNA"/>
</dbReference>
<dbReference type="OrthoDB" id="445712at2759"/>
<keyword evidence="5" id="KW-0548">Nucleotidyltransferase</keyword>
<accession>A0A0K8V0J5</accession>
<name>A0A0K8V0J5_BACLA</name>
<keyword evidence="7" id="KW-0547">Nucleotide-binding</keyword>
<dbReference type="InterPro" id="IPR043519">
    <property type="entry name" value="NT_sf"/>
</dbReference>
<dbReference type="Pfam" id="PF01743">
    <property type="entry name" value="PolyA_pol"/>
    <property type="match status" value="1"/>
</dbReference>
<sequence>MQNSFGTISRFCRLYLGRKQNFARAFRINIANRMSLVNQTAKNSSLHSTSLRENLKVLGVPPKMRSEPAFMKIDSPEFHGIFTDELQALIDIFKRYNYELRIAGGAVRDILMGIKPKDIDLATTATPDQMKEMFNKQEVRLINAKGEKHGTITPRIHNKENFEVTTLRIDVRTDGRHAEVQFTTDWQLDANRRDLTINSMFLGFDGTLYDYFYGYEDLMQRRVVFVGEADVRIKEDYLRILRYFRFYGRIAKEPSKHDVETLKAIRANAEGLARISGERIWAELQKIVVGNFGCELVQEIISCGLGSYCGLPVDANIDEFKRLCADLENFSKPHTPIFYLIALLHTTEEAISLHQRLKLSAFERDLAFFITQNRKKVGVEFCKLRDYQRLCLQPNARREFVEELLKYSNEVKLYNELKAWQMPRFPLTGSILKEHGLTADKRMGVIMTRLRSIWIDSDFSITGEELLTNHLTEVLESLKTPPGTPNKKKEVRMMISLLFNIYFGNFYAL</sequence>
<dbReference type="Gene3D" id="3.30.460.10">
    <property type="entry name" value="Beta Polymerase, domain 2"/>
    <property type="match status" value="1"/>
</dbReference>
<dbReference type="GO" id="GO:1990180">
    <property type="term" value="P:mitochondrial tRNA 3'-end processing"/>
    <property type="evidence" value="ECO:0007669"/>
    <property type="project" value="TreeGrafter"/>
</dbReference>
<evidence type="ECO:0000256" key="5">
    <source>
        <dbReference type="ARBA" id="ARBA00022695"/>
    </source>
</evidence>
<comment type="cofactor">
    <cofactor evidence="1">
        <name>Mg(2+)</name>
        <dbReference type="ChEBI" id="CHEBI:18420"/>
    </cofactor>
</comment>
<keyword evidence="8" id="KW-0460">Magnesium</keyword>
<evidence type="ECO:0000256" key="4">
    <source>
        <dbReference type="ARBA" id="ARBA00022694"/>
    </source>
</evidence>
<dbReference type="Gene3D" id="1.10.3090.10">
    <property type="entry name" value="cca-adding enzyme, domain 2"/>
    <property type="match status" value="1"/>
</dbReference>
<dbReference type="GO" id="GO:0000166">
    <property type="term" value="F:nucleotide binding"/>
    <property type="evidence" value="ECO:0007669"/>
    <property type="project" value="UniProtKB-KW"/>
</dbReference>
<evidence type="ECO:0000256" key="1">
    <source>
        <dbReference type="ARBA" id="ARBA00001946"/>
    </source>
</evidence>
<dbReference type="SUPFAM" id="SSF81301">
    <property type="entry name" value="Nucleotidyltransferase"/>
    <property type="match status" value="1"/>
</dbReference>
<dbReference type="InterPro" id="IPR050264">
    <property type="entry name" value="Bact_CCA-adding_enz_type3_sf"/>
</dbReference>
<evidence type="ECO:0000256" key="6">
    <source>
        <dbReference type="ARBA" id="ARBA00022723"/>
    </source>
</evidence>
<evidence type="ECO:0000256" key="2">
    <source>
        <dbReference type="ARBA" id="ARBA00007265"/>
    </source>
</evidence>
<evidence type="ECO:0000256" key="3">
    <source>
        <dbReference type="ARBA" id="ARBA00022679"/>
    </source>
</evidence>
<dbReference type="PANTHER" id="PTHR46173:SF1">
    <property type="entry name" value="CCA TRNA NUCLEOTIDYLTRANSFERASE 1, MITOCHONDRIAL"/>
    <property type="match status" value="1"/>
</dbReference>